<protein>
    <recommendedName>
        <fullName evidence="4">SHSP domain-containing protein</fullName>
    </recommendedName>
</protein>
<gene>
    <name evidence="2" type="ORF">HMN09_00292000</name>
</gene>
<sequence>MLLSPFNPLRSSNAHRPTADQTPPKSSKKAASFRNLSVCESRCLPSRTPSRRGQNKPSFSDSTRSPWLSPSRRRRSSLTNVEPRVKSFRASSSCLAGPAATSSVAGNPSDPPSEPPSTIPTPTVSTLSRPAHDADPRQVSFSARARRTPSVSRYPKLHIDSSPNAYTMQLALPSAITSPEMVTISTAKGDKLRIVADAWHLESDCHYEWEVAFPAKDVNMSSIRAKFDGKGRLSVEACRYQRGPQ</sequence>
<comment type="caution">
    <text evidence="2">The sequence shown here is derived from an EMBL/GenBank/DDBJ whole genome shotgun (WGS) entry which is preliminary data.</text>
</comment>
<organism evidence="2 3">
    <name type="scientific">Mycena chlorophos</name>
    <name type="common">Agaric fungus</name>
    <name type="synonym">Agaricus chlorophos</name>
    <dbReference type="NCBI Taxonomy" id="658473"/>
    <lineage>
        <taxon>Eukaryota</taxon>
        <taxon>Fungi</taxon>
        <taxon>Dikarya</taxon>
        <taxon>Basidiomycota</taxon>
        <taxon>Agaricomycotina</taxon>
        <taxon>Agaricomycetes</taxon>
        <taxon>Agaricomycetidae</taxon>
        <taxon>Agaricales</taxon>
        <taxon>Marasmiineae</taxon>
        <taxon>Mycenaceae</taxon>
        <taxon>Mycena</taxon>
    </lineage>
</organism>
<keyword evidence="3" id="KW-1185">Reference proteome</keyword>
<accession>A0A8H6TMS1</accession>
<feature type="region of interest" description="Disordered" evidence="1">
    <location>
        <begin position="1"/>
        <end position="147"/>
    </location>
</feature>
<evidence type="ECO:0000313" key="2">
    <source>
        <dbReference type="EMBL" id="KAF7319526.1"/>
    </source>
</evidence>
<proteinExistence type="predicted"/>
<evidence type="ECO:0000313" key="3">
    <source>
        <dbReference type="Proteomes" id="UP000613580"/>
    </source>
</evidence>
<dbReference type="AlphaFoldDB" id="A0A8H6TMS1"/>
<evidence type="ECO:0000256" key="1">
    <source>
        <dbReference type="SAM" id="MobiDB-lite"/>
    </source>
</evidence>
<dbReference type="OrthoDB" id="3253535at2759"/>
<feature type="compositionally biased region" description="Polar residues" evidence="1">
    <location>
        <begin position="89"/>
        <end position="106"/>
    </location>
</feature>
<feature type="compositionally biased region" description="Polar residues" evidence="1">
    <location>
        <begin position="9"/>
        <end position="25"/>
    </location>
</feature>
<evidence type="ECO:0008006" key="4">
    <source>
        <dbReference type="Google" id="ProtNLM"/>
    </source>
</evidence>
<reference evidence="2" key="1">
    <citation type="submission" date="2020-05" db="EMBL/GenBank/DDBJ databases">
        <title>Mycena genomes resolve the evolution of fungal bioluminescence.</title>
        <authorList>
            <person name="Tsai I.J."/>
        </authorList>
    </citation>
    <scope>NUCLEOTIDE SEQUENCE</scope>
    <source>
        <strain evidence="2">110903Hualien_Pintung</strain>
    </source>
</reference>
<name>A0A8H6TMS1_MYCCL</name>
<dbReference type="Proteomes" id="UP000613580">
    <property type="component" value="Unassembled WGS sequence"/>
</dbReference>
<feature type="compositionally biased region" description="Pro residues" evidence="1">
    <location>
        <begin position="109"/>
        <end position="119"/>
    </location>
</feature>
<dbReference type="EMBL" id="JACAZE010000003">
    <property type="protein sequence ID" value="KAF7319526.1"/>
    <property type="molecule type" value="Genomic_DNA"/>
</dbReference>